<organism evidence="1 2">
    <name type="scientific">Pseudoalteromonas piscicida</name>
    <dbReference type="NCBI Taxonomy" id="43662"/>
    <lineage>
        <taxon>Bacteria</taxon>
        <taxon>Pseudomonadati</taxon>
        <taxon>Pseudomonadota</taxon>
        <taxon>Gammaproteobacteria</taxon>
        <taxon>Alteromonadales</taxon>
        <taxon>Pseudoalteromonadaceae</taxon>
        <taxon>Pseudoalteromonas</taxon>
    </lineage>
</organism>
<dbReference type="EMBL" id="NKHF01000084">
    <property type="protein sequence ID" value="PCK30428.1"/>
    <property type="molecule type" value="Genomic_DNA"/>
</dbReference>
<name>A0A2A5JLW6_PSEO7</name>
<comment type="caution">
    <text evidence="1">The sequence shown here is derived from an EMBL/GenBank/DDBJ whole genome shotgun (WGS) entry which is preliminary data.</text>
</comment>
<protein>
    <submittedName>
        <fullName evidence="1">Uncharacterized protein</fullName>
    </submittedName>
</protein>
<accession>A0A2A5JLW6</accession>
<keyword evidence="2" id="KW-1185">Reference proteome</keyword>
<proteinExistence type="predicted"/>
<dbReference type="RefSeq" id="WP_099643320.1">
    <property type="nucleotide sequence ID" value="NZ_NKHF01000084.1"/>
</dbReference>
<dbReference type="OrthoDB" id="6617109at2"/>
<evidence type="ECO:0000313" key="1">
    <source>
        <dbReference type="EMBL" id="PCK30428.1"/>
    </source>
</evidence>
<gene>
    <name evidence="1" type="ORF">CEX98_17540</name>
</gene>
<reference evidence="2" key="1">
    <citation type="journal article" date="2019" name="Genome Announc.">
        <title>Draft Genome Sequence of Pseudoalteromonas piscicida Strain 36Y ROTHPW, an Hypersaline Seawater Isolate from the South Coast of Sonora, Mexico.</title>
        <authorList>
            <person name="Sanchez-Diaz R."/>
            <person name="Molina-Garza Z.J."/>
            <person name="Cruz-Suarez L.E."/>
            <person name="Selvin J."/>
            <person name="Kiran G.S."/>
            <person name="Ibarra-Gamez J.C."/>
            <person name="Gomez-Gil B."/>
            <person name="Galaviz-Silva L."/>
        </authorList>
    </citation>
    <scope>NUCLEOTIDE SEQUENCE [LARGE SCALE GENOMIC DNA]</scope>
    <source>
        <strain evidence="2">36Y_RITHPW</strain>
    </source>
</reference>
<evidence type="ECO:0000313" key="2">
    <source>
        <dbReference type="Proteomes" id="UP000228621"/>
    </source>
</evidence>
<dbReference type="Proteomes" id="UP000228621">
    <property type="component" value="Unassembled WGS sequence"/>
</dbReference>
<dbReference type="AlphaFoldDB" id="A0A2A5JLW6"/>
<sequence>MNKMTAEQFNSKYPVGSCFIYQSVIALRGGESVNTTSEAWTMCSGEVVVKLRGKSGCFSIDHLTFTGAS</sequence>